<keyword evidence="2" id="KW-1185">Reference proteome</keyword>
<proteinExistence type="predicted"/>
<gene>
    <name evidence="1" type="ORF">LTR37_005849</name>
</gene>
<evidence type="ECO:0000313" key="1">
    <source>
        <dbReference type="EMBL" id="KAK3717459.1"/>
    </source>
</evidence>
<dbReference type="EMBL" id="JAUTXU010000037">
    <property type="protein sequence ID" value="KAK3717459.1"/>
    <property type="molecule type" value="Genomic_DNA"/>
</dbReference>
<comment type="caution">
    <text evidence="1">The sequence shown here is derived from an EMBL/GenBank/DDBJ whole genome shotgun (WGS) entry which is preliminary data.</text>
</comment>
<reference evidence="1" key="1">
    <citation type="submission" date="2023-07" db="EMBL/GenBank/DDBJ databases">
        <title>Black Yeasts Isolated from many extreme environments.</title>
        <authorList>
            <person name="Coleine C."/>
            <person name="Stajich J.E."/>
            <person name="Selbmann L."/>
        </authorList>
    </citation>
    <scope>NUCLEOTIDE SEQUENCE</scope>
    <source>
        <strain evidence="1">CCFEE 5714</strain>
    </source>
</reference>
<organism evidence="1 2">
    <name type="scientific">Vermiconidia calcicola</name>
    <dbReference type="NCBI Taxonomy" id="1690605"/>
    <lineage>
        <taxon>Eukaryota</taxon>
        <taxon>Fungi</taxon>
        <taxon>Dikarya</taxon>
        <taxon>Ascomycota</taxon>
        <taxon>Pezizomycotina</taxon>
        <taxon>Dothideomycetes</taxon>
        <taxon>Dothideomycetidae</taxon>
        <taxon>Mycosphaerellales</taxon>
        <taxon>Extremaceae</taxon>
        <taxon>Vermiconidia</taxon>
    </lineage>
</organism>
<accession>A0ACC3NIF6</accession>
<name>A0ACC3NIF6_9PEZI</name>
<sequence length="267" mass="29487">MSKSVYSTDHAESVLSTHRWRTVSNSAAYVLPYLQDDIKILDIGCGPGSITVDLAKRVPNGHVTGIETESDPLEEGQKLAEHEGVKNVTFEVADAHKLSYEDDTFDIVHAHQVLQHVGDPVKVLTEMRRVVKPGGIVACRESAMPAWYPASKGIEMADDLFRRMSRDRGGNPHPGSHIHMWAQQAGFERSQITCTTGSWCFSSPDERAYWGGSNAARAESSGLAKTAVDKGYATASELTEMVKAWHEFVNNDNAWYAILHGEMVCRK</sequence>
<protein>
    <submittedName>
        <fullName evidence="1">Uncharacterized protein</fullName>
    </submittedName>
</protein>
<evidence type="ECO:0000313" key="2">
    <source>
        <dbReference type="Proteomes" id="UP001281147"/>
    </source>
</evidence>
<dbReference type="Proteomes" id="UP001281147">
    <property type="component" value="Unassembled WGS sequence"/>
</dbReference>